<evidence type="ECO:0000256" key="5">
    <source>
        <dbReference type="ARBA" id="ARBA00022777"/>
    </source>
</evidence>
<evidence type="ECO:0000256" key="3">
    <source>
        <dbReference type="ARBA" id="ARBA00022679"/>
    </source>
</evidence>
<evidence type="ECO:0000259" key="10">
    <source>
        <dbReference type="PROSITE" id="PS50011"/>
    </source>
</evidence>
<dbReference type="SUPFAM" id="SSF56112">
    <property type="entry name" value="Protein kinase-like (PK-like)"/>
    <property type="match status" value="1"/>
</dbReference>
<dbReference type="PROSITE" id="PS00107">
    <property type="entry name" value="PROTEIN_KINASE_ATP"/>
    <property type="match status" value="1"/>
</dbReference>
<evidence type="ECO:0000256" key="6">
    <source>
        <dbReference type="ARBA" id="ARBA00022840"/>
    </source>
</evidence>
<name>T1GL75_MEGSC</name>
<proteinExistence type="predicted"/>
<dbReference type="InterPro" id="IPR000719">
    <property type="entry name" value="Prot_kinase_dom"/>
</dbReference>
<feature type="domain" description="Protein kinase" evidence="10">
    <location>
        <begin position="59"/>
        <end position="104"/>
    </location>
</feature>
<keyword evidence="5" id="KW-0418">Kinase</keyword>
<dbReference type="InterPro" id="IPR050236">
    <property type="entry name" value="Ser_Thr_kinase_AGC"/>
</dbReference>
<evidence type="ECO:0000256" key="7">
    <source>
        <dbReference type="ARBA" id="ARBA00047899"/>
    </source>
</evidence>
<dbReference type="HOGENOM" id="CLU_2253089_0_0_1"/>
<reference evidence="12" key="1">
    <citation type="submission" date="2013-02" db="EMBL/GenBank/DDBJ databases">
        <authorList>
            <person name="Hughes D."/>
        </authorList>
    </citation>
    <scope>NUCLEOTIDE SEQUENCE</scope>
    <source>
        <strain>Durham</strain>
        <strain evidence="12">NC isolate 2 -- Noor lab</strain>
    </source>
</reference>
<dbReference type="GO" id="GO:0035556">
    <property type="term" value="P:intracellular signal transduction"/>
    <property type="evidence" value="ECO:0007669"/>
    <property type="project" value="TreeGrafter"/>
</dbReference>
<organism evidence="11 12">
    <name type="scientific">Megaselia scalaris</name>
    <name type="common">Humpbacked fly</name>
    <name type="synonym">Phora scalaris</name>
    <dbReference type="NCBI Taxonomy" id="36166"/>
    <lineage>
        <taxon>Eukaryota</taxon>
        <taxon>Metazoa</taxon>
        <taxon>Ecdysozoa</taxon>
        <taxon>Arthropoda</taxon>
        <taxon>Hexapoda</taxon>
        <taxon>Insecta</taxon>
        <taxon>Pterygota</taxon>
        <taxon>Neoptera</taxon>
        <taxon>Endopterygota</taxon>
        <taxon>Diptera</taxon>
        <taxon>Brachycera</taxon>
        <taxon>Muscomorpha</taxon>
        <taxon>Platypezoidea</taxon>
        <taxon>Phoridae</taxon>
        <taxon>Megaseliini</taxon>
        <taxon>Megaselia</taxon>
    </lineage>
</organism>
<evidence type="ECO:0000256" key="4">
    <source>
        <dbReference type="ARBA" id="ARBA00022741"/>
    </source>
</evidence>
<accession>T1GL75</accession>
<evidence type="ECO:0000256" key="9">
    <source>
        <dbReference type="PROSITE-ProRule" id="PRU10141"/>
    </source>
</evidence>
<keyword evidence="2" id="KW-0723">Serine/threonine-protein kinase</keyword>
<dbReference type="AlphaFoldDB" id="T1GL75"/>
<dbReference type="Gene3D" id="3.30.200.20">
    <property type="entry name" value="Phosphorylase Kinase, domain 1"/>
    <property type="match status" value="1"/>
</dbReference>
<feature type="binding site" evidence="9">
    <location>
        <position position="88"/>
    </location>
    <ligand>
        <name>ATP</name>
        <dbReference type="ChEBI" id="CHEBI:30616"/>
    </ligand>
</feature>
<evidence type="ECO:0000313" key="11">
    <source>
        <dbReference type="EnsemblMetazoa" id="MESCA004268-PA"/>
    </source>
</evidence>
<dbReference type="Proteomes" id="UP000015102">
    <property type="component" value="Unassembled WGS sequence"/>
</dbReference>
<dbReference type="EnsemblMetazoa" id="MESCA004268-RA">
    <property type="protein sequence ID" value="MESCA004268-PA"/>
    <property type="gene ID" value="MESCA004268"/>
</dbReference>
<dbReference type="GO" id="GO:0005524">
    <property type="term" value="F:ATP binding"/>
    <property type="evidence" value="ECO:0007669"/>
    <property type="project" value="UniProtKB-UniRule"/>
</dbReference>
<dbReference type="PANTHER" id="PTHR24356:SF210">
    <property type="entry name" value="SERINE_THREONINE-PROTEIN KINASE N"/>
    <property type="match status" value="1"/>
</dbReference>
<keyword evidence="6 9" id="KW-0067">ATP-binding</keyword>
<dbReference type="PROSITE" id="PS50011">
    <property type="entry name" value="PROTEIN_KINASE_DOM"/>
    <property type="match status" value="1"/>
</dbReference>
<keyword evidence="3" id="KW-0808">Transferase</keyword>
<evidence type="ECO:0000313" key="12">
    <source>
        <dbReference type="Proteomes" id="UP000015102"/>
    </source>
</evidence>
<evidence type="ECO:0000256" key="2">
    <source>
        <dbReference type="ARBA" id="ARBA00022527"/>
    </source>
</evidence>
<dbReference type="GO" id="GO:0004674">
    <property type="term" value="F:protein serine/threonine kinase activity"/>
    <property type="evidence" value="ECO:0007669"/>
    <property type="project" value="UniProtKB-KW"/>
</dbReference>
<comment type="catalytic activity">
    <reaction evidence="7">
        <text>L-threonyl-[protein] + ATP = O-phospho-L-threonyl-[protein] + ADP + H(+)</text>
        <dbReference type="Rhea" id="RHEA:46608"/>
        <dbReference type="Rhea" id="RHEA-COMP:11060"/>
        <dbReference type="Rhea" id="RHEA-COMP:11605"/>
        <dbReference type="ChEBI" id="CHEBI:15378"/>
        <dbReference type="ChEBI" id="CHEBI:30013"/>
        <dbReference type="ChEBI" id="CHEBI:30616"/>
        <dbReference type="ChEBI" id="CHEBI:61977"/>
        <dbReference type="ChEBI" id="CHEBI:456216"/>
        <dbReference type="EC" id="2.7.11.1"/>
    </reaction>
</comment>
<reference evidence="11" key="2">
    <citation type="submission" date="2015-06" db="UniProtKB">
        <authorList>
            <consortium name="EnsemblMetazoa"/>
        </authorList>
    </citation>
    <scope>IDENTIFICATION</scope>
</reference>
<sequence>MDFLCCLLPPPQNHFELNSTTAEMGKKNVARNLQYRELEIPSRQSATNLQSSRLQMDNFRLLSVLGRGHFGKVILSQLKSSNQYYAIKALKKETLSRETKWSLC</sequence>
<keyword evidence="4 9" id="KW-0547">Nucleotide-binding</keyword>
<dbReference type="PANTHER" id="PTHR24356">
    <property type="entry name" value="SERINE/THREONINE-PROTEIN KINASE"/>
    <property type="match status" value="1"/>
</dbReference>
<evidence type="ECO:0000256" key="8">
    <source>
        <dbReference type="ARBA" id="ARBA00048679"/>
    </source>
</evidence>
<dbReference type="EMBL" id="CAQQ02389838">
    <property type="status" value="NOT_ANNOTATED_CDS"/>
    <property type="molecule type" value="Genomic_DNA"/>
</dbReference>
<dbReference type="EC" id="2.7.11.1" evidence="1"/>
<keyword evidence="12" id="KW-1185">Reference proteome</keyword>
<dbReference type="InterPro" id="IPR017441">
    <property type="entry name" value="Protein_kinase_ATP_BS"/>
</dbReference>
<dbReference type="STRING" id="36166.T1GL75"/>
<comment type="catalytic activity">
    <reaction evidence="8">
        <text>L-seryl-[protein] + ATP = O-phospho-L-seryl-[protein] + ADP + H(+)</text>
        <dbReference type="Rhea" id="RHEA:17989"/>
        <dbReference type="Rhea" id="RHEA-COMP:9863"/>
        <dbReference type="Rhea" id="RHEA-COMP:11604"/>
        <dbReference type="ChEBI" id="CHEBI:15378"/>
        <dbReference type="ChEBI" id="CHEBI:29999"/>
        <dbReference type="ChEBI" id="CHEBI:30616"/>
        <dbReference type="ChEBI" id="CHEBI:83421"/>
        <dbReference type="ChEBI" id="CHEBI:456216"/>
        <dbReference type="EC" id="2.7.11.1"/>
    </reaction>
</comment>
<protein>
    <recommendedName>
        <fullName evidence="1">non-specific serine/threonine protein kinase</fullName>
        <ecNumber evidence="1">2.7.11.1</ecNumber>
    </recommendedName>
</protein>
<dbReference type="InterPro" id="IPR011009">
    <property type="entry name" value="Kinase-like_dom_sf"/>
</dbReference>
<evidence type="ECO:0000256" key="1">
    <source>
        <dbReference type="ARBA" id="ARBA00012513"/>
    </source>
</evidence>